<evidence type="ECO:0000256" key="3">
    <source>
        <dbReference type="ARBA" id="ARBA00023157"/>
    </source>
</evidence>
<dbReference type="PANTHER" id="PTHR42852">
    <property type="entry name" value="THIOL:DISULFIDE INTERCHANGE PROTEIN DSBE"/>
    <property type="match status" value="1"/>
</dbReference>
<evidence type="ECO:0000259" key="6">
    <source>
        <dbReference type="PROSITE" id="PS51352"/>
    </source>
</evidence>
<gene>
    <name evidence="7" type="ORF">TUM18999_01800</name>
    <name evidence="8" type="ORF">TUM20286_25440</name>
</gene>
<keyword evidence="5" id="KW-0812">Transmembrane</keyword>
<dbReference type="CDD" id="cd02966">
    <property type="entry name" value="TlpA_like_family"/>
    <property type="match status" value="1"/>
</dbReference>
<organism evidence="7 9">
    <name type="scientific">Pseudomonas tohonis</name>
    <dbReference type="NCBI Taxonomy" id="2725477"/>
    <lineage>
        <taxon>Bacteria</taxon>
        <taxon>Pseudomonadati</taxon>
        <taxon>Pseudomonadota</taxon>
        <taxon>Gammaproteobacteria</taxon>
        <taxon>Pseudomonadales</taxon>
        <taxon>Pseudomonadaceae</taxon>
        <taxon>Pseudomonas</taxon>
    </lineage>
</organism>
<dbReference type="GO" id="GO:0017004">
    <property type="term" value="P:cytochrome complex assembly"/>
    <property type="evidence" value="ECO:0007669"/>
    <property type="project" value="UniProtKB-KW"/>
</dbReference>
<keyword evidence="4" id="KW-0676">Redox-active center</keyword>
<dbReference type="GO" id="GO:0030313">
    <property type="term" value="C:cell envelope"/>
    <property type="evidence" value="ECO:0007669"/>
    <property type="project" value="UniProtKB-SubCell"/>
</dbReference>
<feature type="transmembrane region" description="Helical" evidence="5">
    <location>
        <begin position="6"/>
        <end position="31"/>
    </location>
</feature>
<evidence type="ECO:0000256" key="2">
    <source>
        <dbReference type="ARBA" id="ARBA00022748"/>
    </source>
</evidence>
<evidence type="ECO:0000256" key="5">
    <source>
        <dbReference type="SAM" id="Phobius"/>
    </source>
</evidence>
<dbReference type="Pfam" id="PF08534">
    <property type="entry name" value="Redoxin"/>
    <property type="match status" value="1"/>
</dbReference>
<dbReference type="InterPro" id="IPR013740">
    <property type="entry name" value="Redoxin"/>
</dbReference>
<reference evidence="7 9" key="1">
    <citation type="submission" date="2020-05" db="EMBL/GenBank/DDBJ databases">
        <title>Characterization of novel class B3 metallo-beta-lactamase from novel Pseudomonas species.</title>
        <authorList>
            <person name="Yamada K."/>
            <person name="Aoki K."/>
            <person name="Ishii Y."/>
        </authorList>
    </citation>
    <scope>NUCLEOTIDE SEQUENCE [LARGE SCALE GENOMIC DNA]</scope>
    <source>
        <strain evidence="7 9">TUM18999</strain>
        <strain evidence="8 10">TUM20286</strain>
    </source>
</reference>
<dbReference type="AlphaFoldDB" id="A0A6J4DY58"/>
<keyword evidence="2" id="KW-0201">Cytochrome c-type biogenesis</keyword>
<keyword evidence="3" id="KW-1015">Disulfide bond</keyword>
<keyword evidence="5" id="KW-1133">Transmembrane helix</keyword>
<proteinExistence type="predicted"/>
<sequence length="268" mass="29390">MNSLQLGPLAISSAQALFYLGFFAALACGWWQGRRRGGNPEPVLFAMLLAGVLAARLAFVALYFAEYRSEPWRMLDIRDGGFLLLPGLAMAALVGFLHARRQPAVRRPLGIALLVGALLWGGGSAVIAALERGRQLPEVALTDLAGRPVDLRERDGRPLVVNLWATWCPPCRREMPALQAAQKARPDLRFVLVNQGENREQVQRFLREQGLDVQDVLIDGSNRFGALTGSYGLPTTLFYDRQGRLLKSHMGELSSASLSRALEDLAGK</sequence>
<feature type="transmembrane region" description="Helical" evidence="5">
    <location>
        <begin position="77"/>
        <end position="97"/>
    </location>
</feature>
<dbReference type="SUPFAM" id="SSF52833">
    <property type="entry name" value="Thioredoxin-like"/>
    <property type="match status" value="1"/>
</dbReference>
<dbReference type="GO" id="GO:0042158">
    <property type="term" value="P:lipoprotein biosynthetic process"/>
    <property type="evidence" value="ECO:0007669"/>
    <property type="project" value="InterPro"/>
</dbReference>
<dbReference type="Pfam" id="PF01790">
    <property type="entry name" value="LGT"/>
    <property type="match status" value="1"/>
</dbReference>
<evidence type="ECO:0000313" key="9">
    <source>
        <dbReference type="Proteomes" id="UP000509383"/>
    </source>
</evidence>
<evidence type="ECO:0000256" key="4">
    <source>
        <dbReference type="ARBA" id="ARBA00023284"/>
    </source>
</evidence>
<evidence type="ECO:0000313" key="8">
    <source>
        <dbReference type="EMBL" id="GJN52792.1"/>
    </source>
</evidence>
<dbReference type="PROSITE" id="PS00194">
    <property type="entry name" value="THIOREDOXIN_1"/>
    <property type="match status" value="1"/>
</dbReference>
<dbReference type="InterPro" id="IPR001640">
    <property type="entry name" value="Lgt"/>
</dbReference>
<feature type="domain" description="Thioredoxin" evidence="6">
    <location>
        <begin position="130"/>
        <end position="267"/>
    </location>
</feature>
<evidence type="ECO:0000313" key="10">
    <source>
        <dbReference type="Proteomes" id="UP001054892"/>
    </source>
</evidence>
<dbReference type="GO" id="GO:0015036">
    <property type="term" value="F:disulfide oxidoreductase activity"/>
    <property type="evidence" value="ECO:0007669"/>
    <property type="project" value="UniProtKB-ARBA"/>
</dbReference>
<dbReference type="PROSITE" id="PS51352">
    <property type="entry name" value="THIOREDOXIN_2"/>
    <property type="match status" value="1"/>
</dbReference>
<comment type="subcellular location">
    <subcellularLocation>
        <location evidence="1">Cell envelope</location>
    </subcellularLocation>
</comment>
<protein>
    <submittedName>
        <fullName evidence="7">Thiol:disulfide interchange protein</fullName>
    </submittedName>
</protein>
<dbReference type="GO" id="GO:0008961">
    <property type="term" value="F:phosphatidylglycerol-prolipoprotein diacylglyceryl transferase activity"/>
    <property type="evidence" value="ECO:0007669"/>
    <property type="project" value="InterPro"/>
</dbReference>
<keyword evidence="5" id="KW-0472">Membrane</keyword>
<name>A0A6J4DY58_9PSED</name>
<evidence type="ECO:0000313" key="7">
    <source>
        <dbReference type="EMBL" id="BCG21989.1"/>
    </source>
</evidence>
<dbReference type="InterPro" id="IPR017937">
    <property type="entry name" value="Thioredoxin_CS"/>
</dbReference>
<dbReference type="RefSeq" id="WP_173178528.1">
    <property type="nucleotide sequence ID" value="NZ_AP023189.1"/>
</dbReference>
<dbReference type="Proteomes" id="UP001054892">
    <property type="component" value="Unassembled WGS sequence"/>
</dbReference>
<dbReference type="PANTHER" id="PTHR42852:SF6">
    <property type="entry name" value="THIOL:DISULFIDE INTERCHANGE PROTEIN DSBE"/>
    <property type="match status" value="1"/>
</dbReference>
<dbReference type="InterPro" id="IPR050553">
    <property type="entry name" value="Thioredoxin_ResA/DsbE_sf"/>
</dbReference>
<dbReference type="EMBL" id="BQKM01000004">
    <property type="protein sequence ID" value="GJN52792.1"/>
    <property type="molecule type" value="Genomic_DNA"/>
</dbReference>
<dbReference type="Gene3D" id="3.40.30.10">
    <property type="entry name" value="Glutaredoxin"/>
    <property type="match status" value="1"/>
</dbReference>
<dbReference type="Proteomes" id="UP000509383">
    <property type="component" value="Chromosome"/>
</dbReference>
<dbReference type="InterPro" id="IPR013766">
    <property type="entry name" value="Thioredoxin_domain"/>
</dbReference>
<accession>A0A6J4DY58</accession>
<dbReference type="EMBL" id="AP023189">
    <property type="protein sequence ID" value="BCG21989.1"/>
    <property type="molecule type" value="Genomic_DNA"/>
</dbReference>
<keyword evidence="10" id="KW-1185">Reference proteome</keyword>
<dbReference type="InterPro" id="IPR036249">
    <property type="entry name" value="Thioredoxin-like_sf"/>
</dbReference>
<dbReference type="KEGG" id="ptw:TUM18999_01800"/>
<dbReference type="GO" id="GO:0005886">
    <property type="term" value="C:plasma membrane"/>
    <property type="evidence" value="ECO:0007669"/>
    <property type="project" value="InterPro"/>
</dbReference>
<feature type="transmembrane region" description="Helical" evidence="5">
    <location>
        <begin position="109"/>
        <end position="130"/>
    </location>
</feature>
<feature type="transmembrane region" description="Helical" evidence="5">
    <location>
        <begin position="43"/>
        <end position="65"/>
    </location>
</feature>
<evidence type="ECO:0000256" key="1">
    <source>
        <dbReference type="ARBA" id="ARBA00004196"/>
    </source>
</evidence>